<dbReference type="Pfam" id="PF00447">
    <property type="entry name" value="HSF_DNA-bind"/>
    <property type="match status" value="1"/>
</dbReference>
<keyword evidence="3" id="KW-0597">Phosphoprotein</keyword>
<dbReference type="GO" id="GO:0000978">
    <property type="term" value="F:RNA polymerase II cis-regulatory region sequence-specific DNA binding"/>
    <property type="evidence" value="ECO:0007669"/>
    <property type="project" value="TreeGrafter"/>
</dbReference>
<dbReference type="PANTHER" id="PTHR10015">
    <property type="entry name" value="HEAT SHOCK TRANSCRIPTION FACTOR"/>
    <property type="match status" value="1"/>
</dbReference>
<evidence type="ECO:0000256" key="7">
    <source>
        <dbReference type="ARBA" id="ARBA00023163"/>
    </source>
</evidence>
<evidence type="ECO:0000256" key="1">
    <source>
        <dbReference type="ARBA" id="ARBA00004123"/>
    </source>
</evidence>
<name>A0A1D1YD84_9ARAE</name>
<evidence type="ECO:0000313" key="12">
    <source>
        <dbReference type="EMBL" id="JAT52605.1"/>
    </source>
</evidence>
<keyword evidence="6" id="KW-0238">DNA-binding</keyword>
<evidence type="ECO:0000313" key="13">
    <source>
        <dbReference type="EMBL" id="JAT61583.1"/>
    </source>
</evidence>
<keyword evidence="5" id="KW-0346">Stress response</keyword>
<evidence type="ECO:0000256" key="5">
    <source>
        <dbReference type="ARBA" id="ARBA00023016"/>
    </source>
</evidence>
<evidence type="ECO:0000256" key="6">
    <source>
        <dbReference type="ARBA" id="ARBA00023125"/>
    </source>
</evidence>
<evidence type="ECO:0000256" key="9">
    <source>
        <dbReference type="RuleBase" id="RU004020"/>
    </source>
</evidence>
<sequence length="443" mass="50372">MEGSQGSSNSPPPFLTKTYDMVDDPASDAIVSWSPTNNSFIVWDPLEFSRSMLPKYFKHNNFSSFVRQLNTYGFRKIDPNQWEFANDEFMRGQMHLLKNIHRRKPVHSHSLHNPSSSGPLTEAERQEFEEEIERLKQEKCMFIAALQKHKHGLELQMQSLEGRLYNLEHRQRQLMAFLTQVVHKHGFLSNLVQQSEIHGKKRRLPKTYYFRDDSGVEENHIVSFQPVAREKVDDSVLIMDTEPFEKMESSLNSLESFFRGVSHASGEVYDCSAPQGPSVVLTEIHTLSGDTDVNLHSHSHSQSPELHPSPCSGDIRTSPDLADSTNYAESVVIPPMELHIEQPRASEIDVNTEPVASEDPSLCDEAKLPTYSALPSGVNDVFWEQFFTETPGSSNESQSESQDVKSRRADVKTTDGGSSWWTQKNLDHITEQMGHLTPTERTR</sequence>
<dbReference type="SUPFAM" id="SSF46785">
    <property type="entry name" value="Winged helix' DNA-binding domain"/>
    <property type="match status" value="1"/>
</dbReference>
<comment type="similarity">
    <text evidence="9">Belongs to the HSF family.</text>
</comment>
<evidence type="ECO:0000259" key="11">
    <source>
        <dbReference type="PROSITE" id="PS00434"/>
    </source>
</evidence>
<dbReference type="SMART" id="SM00415">
    <property type="entry name" value="HSF"/>
    <property type="match status" value="1"/>
</dbReference>
<gene>
    <name evidence="12" type="primary">HSFA4B_1</name>
    <name evidence="13" type="synonym">HSFA4B_0</name>
    <name evidence="12" type="ORF">g.50018</name>
    <name evidence="13" type="ORF">g.50021</name>
</gene>
<evidence type="ECO:0000256" key="2">
    <source>
        <dbReference type="ARBA" id="ARBA00011233"/>
    </source>
</evidence>
<feature type="compositionally biased region" description="Basic and acidic residues" evidence="10">
    <location>
        <begin position="402"/>
        <end position="413"/>
    </location>
</feature>
<dbReference type="GO" id="GO:0003700">
    <property type="term" value="F:DNA-binding transcription factor activity"/>
    <property type="evidence" value="ECO:0007669"/>
    <property type="project" value="InterPro"/>
</dbReference>
<dbReference type="InterPro" id="IPR036390">
    <property type="entry name" value="WH_DNA-bd_sf"/>
</dbReference>
<dbReference type="PANTHER" id="PTHR10015:SF450">
    <property type="entry name" value="HEAT STRESS TRANSCRIPTION FACTOR A-2E"/>
    <property type="match status" value="1"/>
</dbReference>
<feature type="region of interest" description="Disordered" evidence="10">
    <location>
        <begin position="389"/>
        <end position="443"/>
    </location>
</feature>
<comment type="subunit">
    <text evidence="2">Homotrimer.</text>
</comment>
<feature type="region of interest" description="Disordered" evidence="10">
    <location>
        <begin position="104"/>
        <end position="128"/>
    </location>
</feature>
<feature type="domain" description="HSF-type DNA-binding" evidence="11">
    <location>
        <begin position="53"/>
        <end position="77"/>
    </location>
</feature>
<dbReference type="EMBL" id="GDJX01015331">
    <property type="protein sequence ID" value="JAT52605.1"/>
    <property type="molecule type" value="Transcribed_RNA"/>
</dbReference>
<comment type="subcellular location">
    <subcellularLocation>
        <location evidence="1">Nucleus</location>
    </subcellularLocation>
</comment>
<keyword evidence="8" id="KW-0539">Nucleus</keyword>
<accession>A0A1D1YD84</accession>
<feature type="compositionally biased region" description="Polar residues" evidence="10">
    <location>
        <begin position="389"/>
        <end position="401"/>
    </location>
</feature>
<dbReference type="Gene3D" id="1.10.10.10">
    <property type="entry name" value="Winged helix-like DNA-binding domain superfamily/Winged helix DNA-binding domain"/>
    <property type="match status" value="1"/>
</dbReference>
<evidence type="ECO:0000256" key="3">
    <source>
        <dbReference type="ARBA" id="ARBA00022553"/>
    </source>
</evidence>
<feature type="compositionally biased region" description="Polar residues" evidence="10">
    <location>
        <begin position="291"/>
        <end position="304"/>
    </location>
</feature>
<feature type="region of interest" description="Disordered" evidence="10">
    <location>
        <begin position="291"/>
        <end position="322"/>
    </location>
</feature>
<dbReference type="AlphaFoldDB" id="A0A1D1YD84"/>
<dbReference type="GO" id="GO:0005634">
    <property type="term" value="C:nucleus"/>
    <property type="evidence" value="ECO:0007669"/>
    <property type="project" value="UniProtKB-SubCell"/>
</dbReference>
<dbReference type="InterPro" id="IPR036388">
    <property type="entry name" value="WH-like_DNA-bd_sf"/>
</dbReference>
<evidence type="ECO:0000256" key="10">
    <source>
        <dbReference type="SAM" id="MobiDB-lite"/>
    </source>
</evidence>
<dbReference type="PRINTS" id="PR00056">
    <property type="entry name" value="HSFDOMAIN"/>
</dbReference>
<dbReference type="PROSITE" id="PS00434">
    <property type="entry name" value="HSF_DOMAIN"/>
    <property type="match status" value="1"/>
</dbReference>
<dbReference type="GO" id="GO:0006357">
    <property type="term" value="P:regulation of transcription by RNA polymerase II"/>
    <property type="evidence" value="ECO:0007669"/>
    <property type="project" value="TreeGrafter"/>
</dbReference>
<evidence type="ECO:0000256" key="8">
    <source>
        <dbReference type="ARBA" id="ARBA00023242"/>
    </source>
</evidence>
<feature type="compositionally biased region" description="Polar residues" evidence="10">
    <location>
        <begin position="415"/>
        <end position="424"/>
    </location>
</feature>
<protein>
    <submittedName>
        <fullName evidence="12">Heat stress transcription factor A-4b</fullName>
    </submittedName>
</protein>
<organism evidence="12">
    <name type="scientific">Anthurium amnicola</name>
    <dbReference type="NCBI Taxonomy" id="1678845"/>
    <lineage>
        <taxon>Eukaryota</taxon>
        <taxon>Viridiplantae</taxon>
        <taxon>Streptophyta</taxon>
        <taxon>Embryophyta</taxon>
        <taxon>Tracheophyta</taxon>
        <taxon>Spermatophyta</taxon>
        <taxon>Magnoliopsida</taxon>
        <taxon>Liliopsida</taxon>
        <taxon>Araceae</taxon>
        <taxon>Pothoideae</taxon>
        <taxon>Potheae</taxon>
        <taxon>Anthurium</taxon>
    </lineage>
</organism>
<dbReference type="InterPro" id="IPR000232">
    <property type="entry name" value="HSF_DNA-bd"/>
</dbReference>
<dbReference type="GO" id="GO:0034605">
    <property type="term" value="P:cellular response to heat"/>
    <property type="evidence" value="ECO:0007669"/>
    <property type="project" value="TreeGrafter"/>
</dbReference>
<dbReference type="FunFam" id="1.10.10.10:FF:000057">
    <property type="entry name" value="Heat shock transcription factor 1"/>
    <property type="match status" value="1"/>
</dbReference>
<reference evidence="12" key="1">
    <citation type="submission" date="2015-07" db="EMBL/GenBank/DDBJ databases">
        <title>Transcriptome Assembly of Anthurium amnicola.</title>
        <authorList>
            <person name="Suzuki J."/>
        </authorList>
    </citation>
    <scope>NUCLEOTIDE SEQUENCE</scope>
</reference>
<dbReference type="EMBL" id="GDJX01006353">
    <property type="protein sequence ID" value="JAT61583.1"/>
    <property type="molecule type" value="Transcribed_RNA"/>
</dbReference>
<evidence type="ECO:0000256" key="4">
    <source>
        <dbReference type="ARBA" id="ARBA00023015"/>
    </source>
</evidence>
<keyword evidence="7" id="KW-0804">Transcription</keyword>
<keyword evidence="4" id="KW-0805">Transcription regulation</keyword>
<proteinExistence type="inferred from homology"/>